<accession>A0A1M4UQU4</accession>
<feature type="signal peptide" evidence="1">
    <location>
        <begin position="1"/>
        <end position="20"/>
    </location>
</feature>
<keyword evidence="4" id="KW-1185">Reference proteome</keyword>
<evidence type="ECO:0000313" key="3">
    <source>
        <dbReference type="EMBL" id="SHE59028.1"/>
    </source>
</evidence>
<evidence type="ECO:0000259" key="2">
    <source>
        <dbReference type="PROSITE" id="PS50213"/>
    </source>
</evidence>
<organism evidence="3 4">
    <name type="scientific">Cnuella takakiae</name>
    <dbReference type="NCBI Taxonomy" id="1302690"/>
    <lineage>
        <taxon>Bacteria</taxon>
        <taxon>Pseudomonadati</taxon>
        <taxon>Bacteroidota</taxon>
        <taxon>Chitinophagia</taxon>
        <taxon>Chitinophagales</taxon>
        <taxon>Chitinophagaceae</taxon>
        <taxon>Cnuella</taxon>
    </lineage>
</organism>
<feature type="chain" id="PRO_5012906092" evidence="1">
    <location>
        <begin position="21"/>
        <end position="489"/>
    </location>
</feature>
<evidence type="ECO:0000256" key="1">
    <source>
        <dbReference type="SAM" id="SignalP"/>
    </source>
</evidence>
<keyword evidence="1" id="KW-0732">Signal</keyword>
<dbReference type="AlphaFoldDB" id="A0A1M4UQU4"/>
<dbReference type="InterPro" id="IPR036378">
    <property type="entry name" value="FAS1_dom_sf"/>
</dbReference>
<evidence type="ECO:0000313" key="4">
    <source>
        <dbReference type="Proteomes" id="UP000184368"/>
    </source>
</evidence>
<dbReference type="SUPFAM" id="SSF82153">
    <property type="entry name" value="FAS1 domain"/>
    <property type="match status" value="1"/>
</dbReference>
<dbReference type="GO" id="GO:0005615">
    <property type="term" value="C:extracellular space"/>
    <property type="evidence" value="ECO:0007669"/>
    <property type="project" value="TreeGrafter"/>
</dbReference>
<reference evidence="3 4" key="1">
    <citation type="submission" date="2016-11" db="EMBL/GenBank/DDBJ databases">
        <authorList>
            <person name="Jaros S."/>
            <person name="Januszkiewicz K."/>
            <person name="Wedrychowicz H."/>
        </authorList>
    </citation>
    <scope>NUCLEOTIDE SEQUENCE [LARGE SCALE GENOMIC DNA]</scope>
    <source>
        <strain evidence="3 4">DSM 26897</strain>
    </source>
</reference>
<dbReference type="Proteomes" id="UP000184368">
    <property type="component" value="Unassembled WGS sequence"/>
</dbReference>
<name>A0A1M4UQU4_9BACT</name>
<dbReference type="STRING" id="1302690.BUE76_13565"/>
<dbReference type="Gene3D" id="2.30.180.10">
    <property type="entry name" value="FAS1 domain"/>
    <property type="match status" value="1"/>
</dbReference>
<feature type="domain" description="FAS1" evidence="2">
    <location>
        <begin position="37"/>
        <end position="159"/>
    </location>
</feature>
<dbReference type="SMART" id="SM00554">
    <property type="entry name" value="FAS1"/>
    <property type="match status" value="1"/>
</dbReference>
<dbReference type="PROSITE" id="PS50213">
    <property type="entry name" value="FAS1"/>
    <property type="match status" value="1"/>
</dbReference>
<protein>
    <submittedName>
        <fullName evidence="3">Uncaracterized surface protein containing fasciclin (FAS1) repeats</fullName>
    </submittedName>
</protein>
<dbReference type="InterPro" id="IPR000782">
    <property type="entry name" value="FAS1_domain"/>
</dbReference>
<proteinExistence type="predicted"/>
<gene>
    <name evidence="3" type="ORF">SAMN05444008_10226</name>
</gene>
<dbReference type="PROSITE" id="PS51257">
    <property type="entry name" value="PROKAR_LIPOPROTEIN"/>
    <property type="match status" value="1"/>
</dbReference>
<dbReference type="EMBL" id="FQUO01000002">
    <property type="protein sequence ID" value="SHE59028.1"/>
    <property type="molecule type" value="Genomic_DNA"/>
</dbReference>
<sequence length="489" mass="52923">MLRNKINQLLLVLALGGAVAGCSKNETAPAFPNASVGKSLAEVIEATPRLSLLAGYLKKSGLLKELEASKTYTVWAPDNEALKSLDPTIAADSAKLRAVLSNHIALFSYYSKDGGAGKRVEMLNGKQVFFAGATFDASPITEADHSTRNGVLHVIGKLAAPLPSVWEYINGNTAAYRQNAFIVGQNYQAFDPALAIVDSISANTGLPVYRPGTGLVTRNLFLDQVADVRSEEKLFTYFLVADAAMVSETNRLLPYFRTSTADSTLSLSSFRLVRDMVVEGYFTKEQISGNLVTRFGVTLPVRSADITASIRLSNGIVHVLGGINFNLAQKLPNILVQGEQPRGTFRPDGSVVNVRGSVFFRDRLNPLTGKAFNDIYVYNHGVSALNLQYTTAPLPAARYKVYWVAVNDTLRVNGTINPTAFQQRLALGSRTATNFALRAVDANNYGEVLLGEYTHPAYGPLDLFLTAASSTAAGVNTLTLDYIRLEPQL</sequence>
<dbReference type="RefSeq" id="WP_073039564.1">
    <property type="nucleotide sequence ID" value="NZ_FQUO01000002.1"/>
</dbReference>
<dbReference type="Pfam" id="PF02469">
    <property type="entry name" value="Fasciclin"/>
    <property type="match status" value="1"/>
</dbReference>
<dbReference type="OrthoDB" id="831756at2"/>
<dbReference type="PANTHER" id="PTHR10900">
    <property type="entry name" value="PERIOSTIN-RELATED"/>
    <property type="match status" value="1"/>
</dbReference>
<dbReference type="InterPro" id="IPR050904">
    <property type="entry name" value="Adhesion/Biosynth-related"/>
</dbReference>
<dbReference type="PANTHER" id="PTHR10900:SF77">
    <property type="entry name" value="FI19380P1"/>
    <property type="match status" value="1"/>
</dbReference>